<proteinExistence type="predicted"/>
<keyword evidence="1" id="KW-0812">Transmembrane</keyword>
<dbReference type="EMBL" id="MH352481">
    <property type="protein sequence ID" value="AWX92095.1"/>
    <property type="molecule type" value="Genomic_DNA"/>
</dbReference>
<accession>A0A3G1RJA7</accession>
<organism evidence="2">
    <name type="scientific">Ugyops sp. APL-2018</name>
    <dbReference type="NCBI Taxonomy" id="2250388"/>
    <lineage>
        <taxon>Eukaryota</taxon>
        <taxon>Metazoa</taxon>
        <taxon>Ecdysozoa</taxon>
        <taxon>Arthropoda</taxon>
        <taxon>Hexapoda</taxon>
        <taxon>Insecta</taxon>
        <taxon>Pterygota</taxon>
        <taxon>Neoptera</taxon>
        <taxon>Paraneoptera</taxon>
        <taxon>Hemiptera</taxon>
        <taxon>Auchenorrhyncha</taxon>
        <taxon>Fulgoroidea</taxon>
        <taxon>Delphacidae</taxon>
        <taxon>Asiracinae</taxon>
        <taxon>Ugyops</taxon>
    </lineage>
</organism>
<protein>
    <submittedName>
        <fullName evidence="2">ATP synthase F0 subunit 8</fullName>
    </submittedName>
</protein>
<feature type="transmembrane region" description="Helical" evidence="1">
    <location>
        <begin position="6"/>
        <end position="29"/>
    </location>
</feature>
<evidence type="ECO:0000256" key="1">
    <source>
        <dbReference type="SAM" id="Phobius"/>
    </source>
</evidence>
<geneLocation type="mitochondrion" evidence="2"/>
<gene>
    <name evidence="2" type="primary">atp8</name>
</gene>
<keyword evidence="1" id="KW-1133">Transmembrane helix</keyword>
<dbReference type="AlphaFoldDB" id="A0A3G1RJA7"/>
<evidence type="ECO:0000313" key="2">
    <source>
        <dbReference type="EMBL" id="AWX92095.1"/>
    </source>
</evidence>
<reference evidence="2" key="1">
    <citation type="journal article" date="2018" name="J. Insect Sci.">
        <title>The Complete Mitochondrial Genome of Ugyops sp. (Hemiptera: Delphacidae).</title>
        <authorList>
            <person name="Yu F."/>
            <person name="Liang A.P."/>
        </authorList>
    </citation>
    <scope>NUCLEOTIDE SEQUENCE</scope>
</reference>
<keyword evidence="2" id="KW-0496">Mitochondrion</keyword>
<sequence>MPQMAPILWTPIMMMTMLTVILIKTSMFFENKKKK</sequence>
<name>A0A3G1RJA7_9HEMI</name>
<keyword evidence="1" id="KW-0472">Membrane</keyword>